<dbReference type="SUPFAM" id="SSF55103">
    <property type="entry name" value="FAD-linked oxidases, C-terminal domain"/>
    <property type="match status" value="1"/>
</dbReference>
<organism evidence="10 11">
    <name type="scientific">Candidatus Defluviibacterium haderslevense</name>
    <dbReference type="NCBI Taxonomy" id="2981993"/>
    <lineage>
        <taxon>Bacteria</taxon>
        <taxon>Pseudomonadati</taxon>
        <taxon>Bacteroidota</taxon>
        <taxon>Saprospiria</taxon>
        <taxon>Saprospirales</taxon>
        <taxon>Saprospiraceae</taxon>
        <taxon>Candidatus Defluviibacterium</taxon>
    </lineage>
</organism>
<dbReference type="InterPro" id="IPR004113">
    <property type="entry name" value="FAD-bd_oxidored_4_C"/>
</dbReference>
<dbReference type="PROSITE" id="PS51379">
    <property type="entry name" value="4FE4S_FER_2"/>
    <property type="match status" value="1"/>
</dbReference>
<dbReference type="GO" id="GO:1903457">
    <property type="term" value="P:lactate catabolic process"/>
    <property type="evidence" value="ECO:0007669"/>
    <property type="project" value="TreeGrafter"/>
</dbReference>
<reference evidence="10 11" key="1">
    <citation type="submission" date="2020-10" db="EMBL/GenBank/DDBJ databases">
        <title>Connecting structure to function with the recovery of over 1000 high-quality activated sludge metagenome-assembled genomes encoding full-length rRNA genes using long-read sequencing.</title>
        <authorList>
            <person name="Singleton C.M."/>
            <person name="Petriglieri F."/>
            <person name="Kristensen J.M."/>
            <person name="Kirkegaard R.H."/>
            <person name="Michaelsen T.Y."/>
            <person name="Andersen M.H."/>
            <person name="Karst S.M."/>
            <person name="Dueholm M.S."/>
            <person name="Nielsen P.H."/>
            <person name="Albertsen M."/>
        </authorList>
    </citation>
    <scope>NUCLEOTIDE SEQUENCE [LARGE SCALE GENOMIC DNA]</scope>
    <source>
        <strain evidence="10">Ribe_18-Q3-R11-54_BAT3C.373</strain>
    </source>
</reference>
<dbReference type="GO" id="GO:0008720">
    <property type="term" value="F:D-lactate dehydrogenase (NAD+) activity"/>
    <property type="evidence" value="ECO:0007669"/>
    <property type="project" value="TreeGrafter"/>
</dbReference>
<dbReference type="Gene3D" id="1.10.45.10">
    <property type="entry name" value="Vanillyl-alcohol Oxidase, Chain A, domain 4"/>
    <property type="match status" value="1"/>
</dbReference>
<keyword evidence="4" id="KW-0274">FAD</keyword>
<evidence type="ECO:0000256" key="2">
    <source>
        <dbReference type="ARBA" id="ARBA00022630"/>
    </source>
</evidence>
<keyword evidence="5" id="KW-0560">Oxidoreductase</keyword>
<sequence>MAKNKLNFDQLATSISGDFYIDDLYLGIYATDASNYQIKPLAIAAPRNEQDIIKIVTFAKEHKIPIMARGGGTSLVGQTVAEAIIIDFTKYLDGIIDINVEDKWAIVQPGIVRDYLNNQLAKYHLHFAPDPATSSRATIGGMIANNSSGTRSILYGKTLDHVLELKVLLDDGQIIHCKELSSLELEEKLELKTREGHLYRELFALVQNNRTEIIDRFPKVMRRVGGYNLDEFLTTKWNLCNLIVGSEGTLGIILDAKIKLEPTPKFQCLCIVHFDDFYESISHISEITQFGPASVELLDEMLIQLSRENIETKRYCDFIEGNPKGALVVEFYGDSLNNAINKAEQLVLFLSNQKIGYAHPIFSDRKRINDIFTVRKKGLGLLLGVKGNRKPIAFIEDSAVPLEHLADYIKEVFQVCKKYDTHVVAYAHASVGLLHVKPLLDLRDEMDIRRMEQISLETLELVKKYKGSWSGEHGDGLARSPYNESFFGNKLYQIFKQVKYLFDPDHILNPGKIVDAPPVNNNLRYGPQYKDLAYKSMFHFRDEGGFNDAVHLCNGVGECRKLEGGTMCPSFRATRDEKDSTRGRANALRLALSGQLDDYNMNSPFLKEVMDLCLSCKACKSECPSNVDMSKFKAEVLHNHHQKHGLSFADRLIINQTTISRISSGFFAPMVNTILSNSIVRYFIELLTGLDRRRILPLYTKKPFNHKTKRTTDTKNQVVLFADTYMKFHDSNIGLSAKLILERFGYEVTVFSEGCCQRPSLSHGLLDQASVEGKKTFELLEPYLKNNIPIIMCEPSCATSLKDDIPDLLDDIKWKHYGNLIYQLEDFIVKNISEEDIKVKLKIKKGNYLLHGHCHQKAIFTTSSLHKLFNLDTEVMINEIPSGCCGMAGSFGYEKKHYDISEVIANTTLIPAIKGATEDTTIIATGFSCRHQIKHFSQKKSIHWVEAIEQI</sequence>
<dbReference type="Pfam" id="PF02913">
    <property type="entry name" value="FAD-oxidase_C"/>
    <property type="match status" value="1"/>
</dbReference>
<dbReference type="InterPro" id="IPR036318">
    <property type="entry name" value="FAD-bd_PCMH-like_sf"/>
</dbReference>
<feature type="domain" description="4Fe-4S ferredoxin-type" evidence="8">
    <location>
        <begin position="602"/>
        <end position="632"/>
    </location>
</feature>
<dbReference type="Pfam" id="PF13183">
    <property type="entry name" value="Fer4_8"/>
    <property type="match status" value="1"/>
</dbReference>
<dbReference type="EMBL" id="JADKFW010000004">
    <property type="protein sequence ID" value="MBK9716187.1"/>
    <property type="molecule type" value="Genomic_DNA"/>
</dbReference>
<evidence type="ECO:0000256" key="5">
    <source>
        <dbReference type="ARBA" id="ARBA00023002"/>
    </source>
</evidence>
<dbReference type="InterPro" id="IPR016169">
    <property type="entry name" value="FAD-bd_PCMH_sub2"/>
</dbReference>
<dbReference type="InterPro" id="IPR006094">
    <property type="entry name" value="Oxid_FAD_bind_N"/>
</dbReference>
<dbReference type="InterPro" id="IPR004017">
    <property type="entry name" value="Cys_rich_dom"/>
</dbReference>
<keyword evidence="7" id="KW-0411">Iron-sulfur</keyword>
<dbReference type="GO" id="GO:0051536">
    <property type="term" value="F:iron-sulfur cluster binding"/>
    <property type="evidence" value="ECO:0007669"/>
    <property type="project" value="UniProtKB-KW"/>
</dbReference>
<dbReference type="AlphaFoldDB" id="A0A9D7XFS3"/>
<dbReference type="InterPro" id="IPR016164">
    <property type="entry name" value="FAD-linked_Oxase-like_C"/>
</dbReference>
<comment type="caution">
    <text evidence="10">The sequence shown here is derived from an EMBL/GenBank/DDBJ whole genome shotgun (WGS) entry which is preliminary data.</text>
</comment>
<evidence type="ECO:0000256" key="6">
    <source>
        <dbReference type="ARBA" id="ARBA00023004"/>
    </source>
</evidence>
<dbReference type="InterPro" id="IPR016171">
    <property type="entry name" value="Vanillyl_alc_oxidase_C-sub2"/>
</dbReference>
<dbReference type="Proteomes" id="UP000808349">
    <property type="component" value="Unassembled WGS sequence"/>
</dbReference>
<comment type="cofactor">
    <cofactor evidence="1">
        <name>FAD</name>
        <dbReference type="ChEBI" id="CHEBI:57692"/>
    </cofactor>
</comment>
<dbReference type="GO" id="GO:0004458">
    <property type="term" value="F:D-lactate dehydrogenase (cytochrome) activity"/>
    <property type="evidence" value="ECO:0007669"/>
    <property type="project" value="TreeGrafter"/>
</dbReference>
<evidence type="ECO:0000256" key="4">
    <source>
        <dbReference type="ARBA" id="ARBA00022827"/>
    </source>
</evidence>
<evidence type="ECO:0000313" key="10">
    <source>
        <dbReference type="EMBL" id="MBK9716187.1"/>
    </source>
</evidence>
<dbReference type="PANTHER" id="PTHR11748:SF119">
    <property type="entry name" value="D-2-HYDROXYGLUTARATE DEHYDROGENASE"/>
    <property type="match status" value="1"/>
</dbReference>
<name>A0A9D7XFS3_9BACT</name>
<keyword evidence="2" id="KW-0285">Flavoprotein</keyword>
<dbReference type="Pfam" id="PF01565">
    <property type="entry name" value="FAD_binding_4"/>
    <property type="match status" value="1"/>
</dbReference>
<keyword evidence="6" id="KW-0408">Iron</keyword>
<proteinExistence type="predicted"/>
<feature type="domain" description="FAD-binding PCMH-type" evidence="9">
    <location>
        <begin position="36"/>
        <end position="263"/>
    </location>
</feature>
<keyword evidence="3" id="KW-0479">Metal-binding</keyword>
<dbReference type="InterPro" id="IPR017896">
    <property type="entry name" value="4Fe4S_Fe-S-bd"/>
</dbReference>
<dbReference type="SUPFAM" id="SSF56176">
    <property type="entry name" value="FAD-binding/transporter-associated domain-like"/>
    <property type="match status" value="1"/>
</dbReference>
<protein>
    <submittedName>
        <fullName evidence="10">FAD-binding oxidoreductase</fullName>
    </submittedName>
</protein>
<dbReference type="InterPro" id="IPR017900">
    <property type="entry name" value="4Fe4S_Fe_S_CS"/>
</dbReference>
<evidence type="ECO:0000259" key="8">
    <source>
        <dbReference type="PROSITE" id="PS51379"/>
    </source>
</evidence>
<evidence type="ECO:0000313" key="11">
    <source>
        <dbReference type="Proteomes" id="UP000808349"/>
    </source>
</evidence>
<accession>A0A9D7XFS3</accession>
<evidence type="ECO:0000256" key="1">
    <source>
        <dbReference type="ARBA" id="ARBA00001974"/>
    </source>
</evidence>
<dbReference type="Gene3D" id="3.30.70.2740">
    <property type="match status" value="1"/>
</dbReference>
<evidence type="ECO:0000256" key="3">
    <source>
        <dbReference type="ARBA" id="ARBA00022723"/>
    </source>
</evidence>
<dbReference type="SUPFAM" id="SSF46548">
    <property type="entry name" value="alpha-helical ferredoxin"/>
    <property type="match status" value="1"/>
</dbReference>
<dbReference type="PROSITE" id="PS51387">
    <property type="entry name" value="FAD_PCMH"/>
    <property type="match status" value="1"/>
</dbReference>
<dbReference type="PANTHER" id="PTHR11748">
    <property type="entry name" value="D-LACTATE DEHYDROGENASE"/>
    <property type="match status" value="1"/>
</dbReference>
<dbReference type="Gene3D" id="3.30.465.10">
    <property type="match status" value="1"/>
</dbReference>
<gene>
    <name evidence="10" type="ORF">IPO85_01430</name>
</gene>
<evidence type="ECO:0000256" key="7">
    <source>
        <dbReference type="ARBA" id="ARBA00023014"/>
    </source>
</evidence>
<dbReference type="InterPro" id="IPR016166">
    <property type="entry name" value="FAD-bd_PCMH"/>
</dbReference>
<dbReference type="PROSITE" id="PS00198">
    <property type="entry name" value="4FE4S_FER_1"/>
    <property type="match status" value="1"/>
</dbReference>
<dbReference type="GO" id="GO:0046872">
    <property type="term" value="F:metal ion binding"/>
    <property type="evidence" value="ECO:0007669"/>
    <property type="project" value="UniProtKB-KW"/>
</dbReference>
<dbReference type="Pfam" id="PF02754">
    <property type="entry name" value="CCG"/>
    <property type="match status" value="1"/>
</dbReference>
<evidence type="ECO:0000259" key="9">
    <source>
        <dbReference type="PROSITE" id="PS51387"/>
    </source>
</evidence>
<dbReference type="GO" id="GO:0071949">
    <property type="term" value="F:FAD binding"/>
    <property type="evidence" value="ECO:0007669"/>
    <property type="project" value="InterPro"/>
</dbReference>